<evidence type="ECO:0000313" key="3">
    <source>
        <dbReference type="EMBL" id="KAL1541071.1"/>
    </source>
</evidence>
<feature type="compositionally biased region" description="Polar residues" evidence="1">
    <location>
        <begin position="217"/>
        <end position="227"/>
    </location>
</feature>
<accession>A0ABD1GAF0</accession>
<dbReference type="PANTHER" id="PTHR35499">
    <property type="entry name" value="OS05G0128300 PROTEIN"/>
    <property type="match status" value="1"/>
</dbReference>
<feature type="region of interest" description="Disordered" evidence="1">
    <location>
        <begin position="194"/>
        <end position="230"/>
    </location>
</feature>
<protein>
    <recommendedName>
        <fullName evidence="2">DUF3741 domain-containing protein</fullName>
    </recommendedName>
</protein>
<evidence type="ECO:0000313" key="4">
    <source>
        <dbReference type="Proteomes" id="UP001567538"/>
    </source>
</evidence>
<feature type="compositionally biased region" description="Basic and acidic residues" evidence="1">
    <location>
        <begin position="124"/>
        <end position="137"/>
    </location>
</feature>
<dbReference type="PANTHER" id="PTHR35499:SF1">
    <property type="entry name" value="DUF3741 DOMAIN-CONTAINING PROTEIN"/>
    <property type="match status" value="1"/>
</dbReference>
<dbReference type="Pfam" id="PF14383">
    <property type="entry name" value="VARLMGL"/>
    <property type="match status" value="1"/>
</dbReference>
<organism evidence="3 4">
    <name type="scientific">Salvia divinorum</name>
    <name type="common">Maria pastora</name>
    <name type="synonym">Diviner's sage</name>
    <dbReference type="NCBI Taxonomy" id="28513"/>
    <lineage>
        <taxon>Eukaryota</taxon>
        <taxon>Viridiplantae</taxon>
        <taxon>Streptophyta</taxon>
        <taxon>Embryophyta</taxon>
        <taxon>Tracheophyta</taxon>
        <taxon>Spermatophyta</taxon>
        <taxon>Magnoliopsida</taxon>
        <taxon>eudicotyledons</taxon>
        <taxon>Gunneridae</taxon>
        <taxon>Pentapetalae</taxon>
        <taxon>asterids</taxon>
        <taxon>lamiids</taxon>
        <taxon>Lamiales</taxon>
        <taxon>Lamiaceae</taxon>
        <taxon>Nepetoideae</taxon>
        <taxon>Mentheae</taxon>
        <taxon>Salviinae</taxon>
        <taxon>Salvia</taxon>
        <taxon>Salvia subgen. Calosphace</taxon>
    </lineage>
</organism>
<reference evidence="3 4" key="1">
    <citation type="submission" date="2024-06" db="EMBL/GenBank/DDBJ databases">
        <title>A chromosome level genome sequence of Diviner's sage (Salvia divinorum).</title>
        <authorList>
            <person name="Ford S.A."/>
            <person name="Ro D.-K."/>
            <person name="Ness R.W."/>
            <person name="Phillips M.A."/>
        </authorList>
    </citation>
    <scope>NUCLEOTIDE SEQUENCE [LARGE SCALE GENOMIC DNA]</scope>
    <source>
        <strain evidence="3">SAF-2024a</strain>
        <tissue evidence="3">Leaf</tissue>
    </source>
</reference>
<sequence>MRPTPSPSCGGRVGRITSPGCLSRILRRILCFSNLPLCSFDQFQADERESPGQTSVPGSTPGVVARLMGLDSSVVPRTRHVHEEMPGDKLKTTSVVRDLPPYQELEDDKFFILSFEKRKSSRKSQMEGKSKKNKENENPENLLNDPFRKTEKSKRKMGKKYAVSFENEADSENSSPNSVLEFLGYSADQESVSSGEISRLANSKTRRPLSEELESCGESNGKLSNDSVEQEDENMVRRSYSNYYANFGGIGKLAAMEIVRSSWLHDELLTNKHCVLEIGRDVASNIFDHLLEELLINIGNF</sequence>
<feature type="domain" description="DUF3741" evidence="2">
    <location>
        <begin position="60"/>
        <end position="72"/>
    </location>
</feature>
<dbReference type="EMBL" id="JBEAFC010000009">
    <property type="protein sequence ID" value="KAL1541071.1"/>
    <property type="molecule type" value="Genomic_DNA"/>
</dbReference>
<name>A0ABD1GAF0_SALDI</name>
<feature type="compositionally biased region" description="Polar residues" evidence="1">
    <location>
        <begin position="194"/>
        <end position="203"/>
    </location>
</feature>
<proteinExistence type="predicted"/>
<comment type="caution">
    <text evidence="3">The sequence shown here is derived from an EMBL/GenBank/DDBJ whole genome shotgun (WGS) entry which is preliminary data.</text>
</comment>
<dbReference type="InterPro" id="IPR032795">
    <property type="entry name" value="DUF3741-assoc"/>
</dbReference>
<evidence type="ECO:0000256" key="1">
    <source>
        <dbReference type="SAM" id="MobiDB-lite"/>
    </source>
</evidence>
<feature type="region of interest" description="Disordered" evidence="1">
    <location>
        <begin position="122"/>
        <end position="156"/>
    </location>
</feature>
<evidence type="ECO:0000259" key="2">
    <source>
        <dbReference type="Pfam" id="PF14383"/>
    </source>
</evidence>
<keyword evidence="4" id="KW-1185">Reference proteome</keyword>
<gene>
    <name evidence="3" type="ORF">AAHA92_25335</name>
</gene>
<dbReference type="AlphaFoldDB" id="A0ABD1GAF0"/>
<dbReference type="Proteomes" id="UP001567538">
    <property type="component" value="Unassembled WGS sequence"/>
</dbReference>